<accession>A0ABY8RGF1</accession>
<evidence type="ECO:0000313" key="5">
    <source>
        <dbReference type="EMBL" id="WHF52604.1"/>
    </source>
</evidence>
<dbReference type="SUPFAM" id="SSF56935">
    <property type="entry name" value="Porins"/>
    <property type="match status" value="1"/>
</dbReference>
<keyword evidence="6" id="KW-1185">Reference proteome</keyword>
<dbReference type="PANTHER" id="PTHR40980:SF4">
    <property type="entry name" value="TONB-DEPENDENT RECEPTOR-LIKE BETA-BARREL DOMAIN-CONTAINING PROTEIN"/>
    <property type="match status" value="1"/>
</dbReference>
<evidence type="ECO:0000256" key="3">
    <source>
        <dbReference type="ARBA" id="ARBA00023237"/>
    </source>
</evidence>
<sequence length="437" mass="50386">MGTNFFYKYYDKVKNKILDINLGVNYNRSEDSNHHLTYLNTTSIPSGKRIDGNRQQREYYLKVDYSQPIGADGSQLEFGGKIAFKNNGIPNDYFNLTNGNWIFDDSQSNNFKYSDNQNSLYANFSKTFFKKLETRIGLRFEYISYTVRQEVGNIEKSNSYGTLLPDLLLKYALSENYNLSATYNHNIWRPYYSEFNPFMMPTNEEDTFYRGNMDLQPNPSDRFSLKLGIKKKYFFSATYFFSNHDYWTSYIIEDGKTISTPTNFDGRVETLSGNFNTNQTFFKNKLNVNVNVGVNYTDNSDFNKRNKINAKDYITNITGSTNMSYTNLFEKNINLNAWLGVFTQNNGNSNGNGSNVYHTFSATKIFPVLEMEATVRLNNIFMKPSFDSTTFAPIGTFRNVGVFDWYGVSFSLVKRFGNQKVKENTKTNVEKDGGGAK</sequence>
<keyword evidence="3" id="KW-0998">Cell outer membrane</keyword>
<feature type="domain" description="Outer membrane protein beta-barrel" evidence="4">
    <location>
        <begin position="14"/>
        <end position="396"/>
    </location>
</feature>
<proteinExistence type="predicted"/>
<dbReference type="PANTHER" id="PTHR40980">
    <property type="entry name" value="PLUG DOMAIN-CONTAINING PROTEIN"/>
    <property type="match status" value="1"/>
</dbReference>
<evidence type="ECO:0000256" key="2">
    <source>
        <dbReference type="ARBA" id="ARBA00023136"/>
    </source>
</evidence>
<dbReference type="RefSeq" id="WP_282905881.1">
    <property type="nucleotide sequence ID" value="NZ_CP124855.1"/>
</dbReference>
<dbReference type="Proteomes" id="UP001241656">
    <property type="component" value="Chromosome"/>
</dbReference>
<reference evidence="5 6" key="1">
    <citation type="submission" date="2023-05" db="EMBL/GenBank/DDBJ databases">
        <title>Genomic insight into Chryseobacterium sp. wdc7 isolated forest soil (Gotjawal).</title>
        <authorList>
            <person name="Park S.-J."/>
        </authorList>
    </citation>
    <scope>NUCLEOTIDE SEQUENCE [LARGE SCALE GENOMIC DNA]</scope>
    <source>
        <strain evidence="6">wdc7</strain>
    </source>
</reference>
<evidence type="ECO:0000313" key="6">
    <source>
        <dbReference type="Proteomes" id="UP001241656"/>
    </source>
</evidence>
<dbReference type="InterPro" id="IPR041700">
    <property type="entry name" value="OMP_b-brl_3"/>
</dbReference>
<keyword evidence="2" id="KW-0472">Membrane</keyword>
<dbReference type="InterPro" id="IPR036942">
    <property type="entry name" value="Beta-barrel_TonB_sf"/>
</dbReference>
<protein>
    <submittedName>
        <fullName evidence="5">Outer membrane beta-barrel protein</fullName>
    </submittedName>
</protein>
<name>A0ABY8RGF1_9FLAO</name>
<dbReference type="EMBL" id="CP124855">
    <property type="protein sequence ID" value="WHF52604.1"/>
    <property type="molecule type" value="Genomic_DNA"/>
</dbReference>
<evidence type="ECO:0000259" key="4">
    <source>
        <dbReference type="Pfam" id="PF14905"/>
    </source>
</evidence>
<gene>
    <name evidence="5" type="ORF">QGN23_04830</name>
</gene>
<dbReference type="Pfam" id="PF14905">
    <property type="entry name" value="OMP_b-brl_3"/>
    <property type="match status" value="1"/>
</dbReference>
<comment type="subcellular location">
    <subcellularLocation>
        <location evidence="1">Cell outer membrane</location>
    </subcellularLocation>
</comment>
<evidence type="ECO:0000256" key="1">
    <source>
        <dbReference type="ARBA" id="ARBA00004442"/>
    </source>
</evidence>
<dbReference type="Gene3D" id="2.40.170.20">
    <property type="entry name" value="TonB-dependent receptor, beta-barrel domain"/>
    <property type="match status" value="1"/>
</dbReference>
<organism evidence="5 6">
    <name type="scientific">Chryseobacterium gotjawalense</name>
    <dbReference type="NCBI Taxonomy" id="3042315"/>
    <lineage>
        <taxon>Bacteria</taxon>
        <taxon>Pseudomonadati</taxon>
        <taxon>Bacteroidota</taxon>
        <taxon>Flavobacteriia</taxon>
        <taxon>Flavobacteriales</taxon>
        <taxon>Weeksellaceae</taxon>
        <taxon>Chryseobacterium group</taxon>
        <taxon>Chryseobacterium</taxon>
    </lineage>
</organism>